<dbReference type="GO" id="GO:0003677">
    <property type="term" value="F:DNA binding"/>
    <property type="evidence" value="ECO:0007669"/>
    <property type="project" value="InterPro"/>
</dbReference>
<feature type="compositionally biased region" description="Basic residues" evidence="1">
    <location>
        <begin position="131"/>
        <end position="145"/>
    </location>
</feature>
<dbReference type="Pfam" id="PF19060">
    <property type="entry name" value="DVNP"/>
    <property type="match status" value="1"/>
</dbReference>
<protein>
    <submittedName>
        <fullName evidence="2">Uncharacterized protein</fullName>
    </submittedName>
</protein>
<dbReference type="InterPro" id="IPR043928">
    <property type="entry name" value="DNVP"/>
</dbReference>
<feature type="region of interest" description="Disordered" evidence="1">
    <location>
        <begin position="74"/>
        <end position="104"/>
    </location>
</feature>
<evidence type="ECO:0000256" key="1">
    <source>
        <dbReference type="SAM" id="MobiDB-lite"/>
    </source>
</evidence>
<feature type="region of interest" description="Disordered" evidence="1">
    <location>
        <begin position="126"/>
        <end position="182"/>
    </location>
</feature>
<name>A0A6C0H5T6_9ZZZZ</name>
<dbReference type="AlphaFoldDB" id="A0A6C0H5T6"/>
<reference evidence="2" key="1">
    <citation type="journal article" date="2020" name="Nature">
        <title>Giant virus diversity and host interactions through global metagenomics.</title>
        <authorList>
            <person name="Schulz F."/>
            <person name="Roux S."/>
            <person name="Paez-Espino D."/>
            <person name="Jungbluth S."/>
            <person name="Walsh D.A."/>
            <person name="Denef V.J."/>
            <person name="McMahon K.D."/>
            <person name="Konstantinidis K.T."/>
            <person name="Eloe-Fadrosh E.A."/>
            <person name="Kyrpides N.C."/>
            <person name="Woyke T."/>
        </authorList>
    </citation>
    <scope>NUCLEOTIDE SEQUENCE</scope>
    <source>
        <strain evidence="2">GVMAG-M-3300023179-71</strain>
    </source>
</reference>
<dbReference type="GO" id="GO:0051276">
    <property type="term" value="P:chromosome organization"/>
    <property type="evidence" value="ECO:0007669"/>
    <property type="project" value="InterPro"/>
</dbReference>
<evidence type="ECO:0000313" key="2">
    <source>
        <dbReference type="EMBL" id="QHT75777.1"/>
    </source>
</evidence>
<feature type="compositionally biased region" description="Polar residues" evidence="1">
    <location>
        <begin position="166"/>
        <end position="175"/>
    </location>
</feature>
<proteinExistence type="predicted"/>
<dbReference type="EMBL" id="MN739882">
    <property type="protein sequence ID" value="QHT75777.1"/>
    <property type="molecule type" value="Genomic_DNA"/>
</dbReference>
<accession>A0A6C0H5T6</accession>
<organism evidence="2">
    <name type="scientific">viral metagenome</name>
    <dbReference type="NCBI Taxonomy" id="1070528"/>
    <lineage>
        <taxon>unclassified sequences</taxon>
        <taxon>metagenomes</taxon>
        <taxon>organismal metagenomes</taxon>
    </lineage>
</organism>
<sequence>MVSSKKCENAKMNVGTRAQVWHGTACRTSGGLHKKDLIMNKHGRIVSRKKHHSEKRGIIDRLFKKGYKPFKGKFGVSKGHGDYGSRSSLKSYHSKRGGGPGTNYALSPASVSGLNSTDPSVNVQFAAGMGGRRKKRHTRKNRKHGGSSPFTALSPSGIDGQGITDYKSQGSNSVQFAAGMAA</sequence>